<dbReference type="GO" id="GO:0005634">
    <property type="term" value="C:nucleus"/>
    <property type="evidence" value="ECO:0007669"/>
    <property type="project" value="TreeGrafter"/>
</dbReference>
<dbReference type="GO" id="GO:0008278">
    <property type="term" value="C:cohesin complex"/>
    <property type="evidence" value="ECO:0007669"/>
    <property type="project" value="TreeGrafter"/>
</dbReference>
<feature type="compositionally biased region" description="Polar residues" evidence="2">
    <location>
        <begin position="1179"/>
        <end position="1189"/>
    </location>
</feature>
<accession>A0A8B7Z1D6</accession>
<name>A0A8B7Z1D6_ACAPL</name>
<sequence>MDITQADHSDDSDFEDGRGKRRPKHDGIGKKSKKHKSKHRTESEMEMVGEPVTLFEIVRQGKGALQTVVDEWIEGYKSNRDTALLDLINFFIQCSGCKGTVTLEMYSNMEHSDIIRRMTEEFDEESGDYPLIINGPLYKKFRQNFCDFISVLVRQCQYSILYDQFMMDNIISLLTGLSDSQVRAFRHTSTLAAMKLMTSLVNVALNLSVNLDNTQRQHDTERAKQTSKRASERIEMLLAKRQEIIENTEEVQQMMNNIFKGIFVHRYRDTQPEIRSICMGEIGLWMKNYSEMFLSDSYLKYIGWTLHDKVGDVRLKCLAALQTLFSITELVPKLELFTNRFKDRIVSMTLDKETEVAVHAIKLTTLILKYNDEILSAEDCENVYQLVYASSRSVAQAAGEFLNERLFKREDPESSKAKRTKRRSANAPLIKDLVQFFIESELHEHAAYLVDSLWDINDMVRDWDCMTELLLEEPGRGEEALDDRQETALIEIMVSAVRQASQGHPPVGRGSAKRQQMLTSKEKKTVQDDRMKLTEHFIVKLPELLSKYKVDWDKVANLLEIPQHFEVEIYTTSRLEKHLDALLREMKEIVERHTESEVLNACSKTYECLMREQYSITPKVDVARSTLLDSIAERFRLSYDVFQTMNQPSEDEIYALSSSIKRITAFFVCHDLTPWQLFDMLFGLVKKSTERGDLPESIFTNAIACTHYSLLWDLTRLNEHNPEKADMLKLRKRTSEIVRTCSKLLLDGSDGIREEGFITICDLLIVFGKQIAANAVLAPLIYDPNANLQNMLSDFVQEHVFIEEEEDDDDEEGDDSHKIEILHKRRNLLASFCKLIVFNVIEMRNAAGIFKHYMKYYNDYGDIIKMTLAKSRENNKIACAQTLGLSLTQLFRDVKSEEGYDESRTSAQLTAIKELARRFSLTFGLDQIKTRDAVAALHKEGIHFSLTPMEDTNNPEGPPPNIGYLEILAEFTTKLMKMDKKTVLTYLEKNLKEGMLAREEAEWGPLRIYRNSLLQDAPGGEQTSKAHKHMKKHRKGGMKRKLAMQGAEEGNESHWMSKQHHMVGHHGMMKRPRMEEEISSTQGSERDFEGEPVSQSSTVSWLRSQSKSKKRARNTRSYSGVAFRTRSGARHPHHHHVEEEDEDEEEEEEEDEDDEEDDEDQEDDFQEGQAMQVLKTRAESTPVQSNLVQDQKKVNIRHAPPRNKPPVIVGVMDKSVEDDEDEPETRQPSKKWIRMQGNKGKKSASQNPNRRRRKVILPDLFEEEPPDIQDESSEEMQMGPF</sequence>
<dbReference type="PROSITE" id="PS51425">
    <property type="entry name" value="SCD"/>
    <property type="match status" value="1"/>
</dbReference>
<evidence type="ECO:0000259" key="3">
    <source>
        <dbReference type="PROSITE" id="PS51425"/>
    </source>
</evidence>
<evidence type="ECO:0000256" key="1">
    <source>
        <dbReference type="ARBA" id="ARBA00005486"/>
    </source>
</evidence>
<proteinExistence type="inferred from homology"/>
<dbReference type="Proteomes" id="UP000694845">
    <property type="component" value="Unplaced"/>
</dbReference>
<feature type="compositionally biased region" description="Basic and acidic residues" evidence="2">
    <location>
        <begin position="1"/>
        <end position="18"/>
    </location>
</feature>
<dbReference type="GO" id="GO:0003682">
    <property type="term" value="F:chromatin binding"/>
    <property type="evidence" value="ECO:0007669"/>
    <property type="project" value="TreeGrafter"/>
</dbReference>
<dbReference type="InterPro" id="IPR020839">
    <property type="entry name" value="SCD"/>
</dbReference>
<dbReference type="Pfam" id="PF21581">
    <property type="entry name" value="SCD"/>
    <property type="match status" value="1"/>
</dbReference>
<evidence type="ECO:0000313" key="5">
    <source>
        <dbReference type="RefSeq" id="XP_022098590.1"/>
    </source>
</evidence>
<dbReference type="InterPro" id="IPR039662">
    <property type="entry name" value="Cohesin_Scc3/SA"/>
</dbReference>
<feature type="compositionally biased region" description="Acidic residues" evidence="2">
    <location>
        <begin position="1139"/>
        <end position="1166"/>
    </location>
</feature>
<keyword evidence="4" id="KW-1185">Reference proteome</keyword>
<dbReference type="GeneID" id="110983566"/>
<dbReference type="OrthoDB" id="498590at2759"/>
<feature type="region of interest" description="Disordered" evidence="2">
    <location>
        <begin position="1016"/>
        <end position="1281"/>
    </location>
</feature>
<evidence type="ECO:0000313" key="4">
    <source>
        <dbReference type="Proteomes" id="UP000694845"/>
    </source>
</evidence>
<dbReference type="InterPro" id="IPR013721">
    <property type="entry name" value="STAG"/>
</dbReference>
<dbReference type="Pfam" id="PF24571">
    <property type="entry name" value="HEAT_SCC3-SA"/>
    <property type="match status" value="1"/>
</dbReference>
<reference evidence="5" key="1">
    <citation type="submission" date="2025-08" db="UniProtKB">
        <authorList>
            <consortium name="RefSeq"/>
        </authorList>
    </citation>
    <scope>IDENTIFICATION</scope>
</reference>
<organism evidence="4 5">
    <name type="scientific">Acanthaster planci</name>
    <name type="common">Crown-of-thorns starfish</name>
    <dbReference type="NCBI Taxonomy" id="133434"/>
    <lineage>
        <taxon>Eukaryota</taxon>
        <taxon>Metazoa</taxon>
        <taxon>Echinodermata</taxon>
        <taxon>Eleutherozoa</taxon>
        <taxon>Asterozoa</taxon>
        <taxon>Asteroidea</taxon>
        <taxon>Valvatacea</taxon>
        <taxon>Valvatida</taxon>
        <taxon>Acanthasteridae</taxon>
        <taxon>Acanthaster</taxon>
    </lineage>
</organism>
<feature type="domain" description="SCD" evidence="3">
    <location>
        <begin position="263"/>
        <end position="348"/>
    </location>
</feature>
<dbReference type="Pfam" id="PF08514">
    <property type="entry name" value="STAG"/>
    <property type="match status" value="1"/>
</dbReference>
<protein>
    <submittedName>
        <fullName evidence="5">Cohesin subunit SA-2-like isoform X1</fullName>
    </submittedName>
</protein>
<feature type="compositionally biased region" description="Polar residues" evidence="2">
    <location>
        <begin position="1093"/>
        <end position="1105"/>
    </location>
</feature>
<feature type="compositionally biased region" description="Basic residues" evidence="2">
    <location>
        <begin position="1057"/>
        <end position="1071"/>
    </location>
</feature>
<dbReference type="SUPFAM" id="SSF48371">
    <property type="entry name" value="ARM repeat"/>
    <property type="match status" value="1"/>
</dbReference>
<dbReference type="InterPro" id="IPR056396">
    <property type="entry name" value="HEAT_SCC3-SA"/>
</dbReference>
<feature type="region of interest" description="Disordered" evidence="2">
    <location>
        <begin position="501"/>
        <end position="525"/>
    </location>
</feature>
<gene>
    <name evidence="5" type="primary">LOC110983566</name>
</gene>
<feature type="compositionally biased region" description="Basic residues" evidence="2">
    <location>
        <begin position="1025"/>
        <end position="1042"/>
    </location>
</feature>
<feature type="compositionally biased region" description="Acidic residues" evidence="2">
    <location>
        <begin position="1260"/>
        <end position="1274"/>
    </location>
</feature>
<feature type="compositionally biased region" description="Basic residues" evidence="2">
    <location>
        <begin position="19"/>
        <end position="39"/>
    </location>
</feature>
<dbReference type="KEGG" id="aplc:110983566"/>
<dbReference type="GO" id="GO:0000785">
    <property type="term" value="C:chromatin"/>
    <property type="evidence" value="ECO:0007669"/>
    <property type="project" value="TreeGrafter"/>
</dbReference>
<evidence type="ECO:0000256" key="2">
    <source>
        <dbReference type="SAM" id="MobiDB-lite"/>
    </source>
</evidence>
<dbReference type="GO" id="GO:0007062">
    <property type="term" value="P:sister chromatid cohesion"/>
    <property type="evidence" value="ECO:0007669"/>
    <property type="project" value="UniProtKB-ARBA"/>
</dbReference>
<dbReference type="InterPro" id="IPR016024">
    <property type="entry name" value="ARM-type_fold"/>
</dbReference>
<dbReference type="PANTHER" id="PTHR11199">
    <property type="entry name" value="STROMAL ANTIGEN"/>
    <property type="match status" value="1"/>
</dbReference>
<feature type="region of interest" description="Disordered" evidence="2">
    <location>
        <begin position="1"/>
        <end position="45"/>
    </location>
</feature>
<comment type="similarity">
    <text evidence="1">Belongs to the SCC3 family.</text>
</comment>
<dbReference type="RefSeq" id="XP_022098590.1">
    <property type="nucleotide sequence ID" value="XM_022242898.1"/>
</dbReference>
<dbReference type="PANTHER" id="PTHR11199:SF0">
    <property type="entry name" value="LD34181P-RELATED"/>
    <property type="match status" value="1"/>
</dbReference>